<dbReference type="KEGG" id="clx:CLAN_0444"/>
<dbReference type="RefSeq" id="WP_197736419.1">
    <property type="nucleotide sequence ID" value="NZ_CP015578.1"/>
</dbReference>
<dbReference type="EMBL" id="CP015578">
    <property type="protein sequence ID" value="ARQ97202.1"/>
    <property type="molecule type" value="Genomic_DNA"/>
</dbReference>
<dbReference type="Proteomes" id="UP000202031">
    <property type="component" value="Chromosome"/>
</dbReference>
<evidence type="ECO:0000313" key="1">
    <source>
        <dbReference type="EMBL" id="ARQ97202.1"/>
    </source>
</evidence>
<organism evidence="1 2">
    <name type="scientific">Campylobacter lanienae NCTC 13004</name>
    <dbReference type="NCBI Taxonomy" id="1031753"/>
    <lineage>
        <taxon>Bacteria</taxon>
        <taxon>Pseudomonadati</taxon>
        <taxon>Campylobacterota</taxon>
        <taxon>Epsilonproteobacteria</taxon>
        <taxon>Campylobacterales</taxon>
        <taxon>Campylobacteraceae</taxon>
        <taxon>Campylobacter</taxon>
    </lineage>
</organism>
<sequence>MANEVNYKVEFAQKYFNIKLCNFDVLRQVDLLIKDKKGNILLYIESKDIISSDTEHQKALAQVILTNKKQEQILNKVALIYKDKENNDYLELIDCSQNGIMFNNDINWAKEKASQPTKDAIDRINDRIKGNITQYINDEIAEFYKLLEAGASTQIDITGSNFISVYNEWKHNVIFKHEIQDEQDNINLFLVDILNGATYKTKIESEMFGEYEIELIREGTNLSKYRIMYADGKIDGIKYNGEKQTFYYEISNAEKYDFFWKKYKRPPAQSEFLQILEHSAKLYSEKYRKDTGGEYTPSCFVEKQNEILKEHYNLDDFIVFDPCAGVGNLQNQFGKDYKNSCYLSTLDQTDVDICRIKGFENSVQFDYLKDDKQPKFKYKGKELEITEIAKLENKKLMVIMNPPYQRLKGKKENLAILFFNKVLELNPQVIVFYYMTESFLRSEVNHYINSNYKIVSHIFSNAKTTFLLSTWSISQVIFDKDKGETLDLNAIKADRYELNAKTDKLEFKGTYIYNDTRPNLINEIDKKIKENKDGLVLGNFSYLESVINLTNKPSKNANSITSNNLVWSLLSKGLNFNTHQQYFERSDYMFKGNIDDIPKELFNDAIAFSTFYLRVAFSNKGQKNYIMPFTSDDLGCAKNDLNVLMPANDDLFAGVSKPFDFRDFLKQFEFSNEAKNLFKSALKIFRYYHSNDEYKSKDFNDSFYDITNAIMGKDESSFKEFKTQNDTRITKTKTTKGTKGFGRNTIKYAVKSEYLPIFIEFFDNRDILARKINRQLVESGLLLWERENIY</sequence>
<protein>
    <submittedName>
        <fullName evidence="1">Uncharacterized protein</fullName>
    </submittedName>
</protein>
<reference evidence="2" key="2">
    <citation type="journal article" date="2017" name="Genome Biol. Evol.">
        <title>Comparative genomic analysis identifies a Campylobacter clade deficient in selenium metabolism.</title>
        <authorList>
            <person name="Miller W.G."/>
            <person name="Yee E."/>
            <person name="Lopes B.S."/>
            <person name="Chapman M.H."/>
            <person name="Huynh S."/>
            <person name="Bono J.L."/>
            <person name="Parker C.T."/>
            <person name="Strachan N.J.C."/>
            <person name="Forbes K.J."/>
        </authorList>
    </citation>
    <scope>NUCLEOTIDE SEQUENCE [LARGE SCALE GENOMIC DNA]</scope>
    <source>
        <strain evidence="2">NCTC 13004</strain>
    </source>
</reference>
<accession>A0A1X9SLV8</accession>
<reference evidence="2" key="1">
    <citation type="journal article" date="2017" name="Genome Biol. Evol.">
        <title>Comparative Genomic Analysis Identifies a Campylobacter Clade Deficient in Selenium Metabolism.</title>
        <authorList>
            <person name="Miller W.G."/>
            <person name="Yee E."/>
            <person name="Lopes B.S."/>
            <person name="Chapman M.H."/>
            <person name="Huynh S."/>
            <person name="Bono J.L."/>
            <person name="Parker C.T."/>
            <person name="Strachan N.J.C."/>
            <person name="Forbes K.J."/>
        </authorList>
    </citation>
    <scope>NUCLEOTIDE SEQUENCE [LARGE SCALE GENOMIC DNA]</scope>
    <source>
        <strain evidence="2">NCTC 13004</strain>
    </source>
</reference>
<gene>
    <name evidence="1" type="ORF">CLAN_0444</name>
</gene>
<proteinExistence type="predicted"/>
<evidence type="ECO:0000313" key="2">
    <source>
        <dbReference type="Proteomes" id="UP000202031"/>
    </source>
</evidence>
<dbReference type="AlphaFoldDB" id="A0A1X9SLV8"/>
<dbReference type="GeneID" id="46920917"/>
<name>A0A1X9SLV8_9BACT</name>